<evidence type="ECO:0000313" key="1">
    <source>
        <dbReference type="EMBL" id="KAH0577304.1"/>
    </source>
</evidence>
<proteinExistence type="predicted"/>
<comment type="caution">
    <text evidence="1">The sequence shown here is derived from an EMBL/GenBank/DDBJ whole genome shotgun (WGS) entry which is preliminary data.</text>
</comment>
<organism evidence="1 2">
    <name type="scientific">Spironucleus salmonicida</name>
    <dbReference type="NCBI Taxonomy" id="348837"/>
    <lineage>
        <taxon>Eukaryota</taxon>
        <taxon>Metamonada</taxon>
        <taxon>Diplomonadida</taxon>
        <taxon>Hexamitidae</taxon>
        <taxon>Hexamitinae</taxon>
        <taxon>Spironucleus</taxon>
    </lineage>
</organism>
<dbReference type="KEGG" id="ssao:94294678"/>
<protein>
    <submittedName>
        <fullName evidence="1">Uncharacterized protein</fullName>
    </submittedName>
</protein>
<gene>
    <name evidence="1" type="ORF">SS50377_20655</name>
</gene>
<dbReference type="GeneID" id="94294678"/>
<evidence type="ECO:0000313" key="2">
    <source>
        <dbReference type="Proteomes" id="UP000018208"/>
    </source>
</evidence>
<reference evidence="1 2" key="1">
    <citation type="journal article" date="2014" name="PLoS Genet.">
        <title>The Genome of Spironucleus salmonicida Highlights a Fish Pathogen Adapted to Fluctuating Environments.</title>
        <authorList>
            <person name="Xu F."/>
            <person name="Jerlstrom-Hultqvist J."/>
            <person name="Einarsson E."/>
            <person name="Astvaldsson A."/>
            <person name="Svard S.G."/>
            <person name="Andersson J.O."/>
        </authorList>
    </citation>
    <scope>NUCLEOTIDE SEQUENCE [LARGE SCALE GENOMIC DNA]</scope>
    <source>
        <strain evidence="1 2">ATCC 50377</strain>
    </source>
</reference>
<dbReference type="EMBL" id="AUWU02000001">
    <property type="protein sequence ID" value="KAH0577304.1"/>
    <property type="molecule type" value="Genomic_DNA"/>
</dbReference>
<dbReference type="Proteomes" id="UP000018208">
    <property type="component" value="Unassembled WGS sequence"/>
</dbReference>
<dbReference type="AlphaFoldDB" id="A0A9P8LZ82"/>
<keyword evidence="2" id="KW-1185">Reference proteome</keyword>
<sequence>MIFKIENFKKLTQTGSISILYKVYMEQLFYSKLKYKNKESFVSGLQNQFTRISNLQLQRSLLQQNNFIQLMLDCLHYTRQFFNELHKSQAKIELQPTLTGKLTVKILQISKNLKAKRRKVNIQK</sequence>
<dbReference type="RefSeq" id="XP_067768077.1">
    <property type="nucleotide sequence ID" value="XM_067904595.1"/>
</dbReference>
<accession>A0A9P8LZ82</accession>
<name>A0A9P8LZ82_9EUKA</name>